<protein>
    <submittedName>
        <fullName evidence="2">Uncharacterized protein</fullName>
    </submittedName>
</protein>
<name>A0AAE7BPP4_9LACO</name>
<evidence type="ECO:0000313" key="2">
    <source>
        <dbReference type="EMBL" id="QIA89391.1"/>
    </source>
</evidence>
<feature type="transmembrane region" description="Helical" evidence="1">
    <location>
        <begin position="84"/>
        <end position="104"/>
    </location>
</feature>
<dbReference type="RefSeq" id="WP_163588262.1">
    <property type="nucleotide sequence ID" value="NZ_CP040852.1"/>
</dbReference>
<evidence type="ECO:0000313" key="3">
    <source>
        <dbReference type="Proteomes" id="UP000463931"/>
    </source>
</evidence>
<sequence length="248" mass="29330">MFLQKIISFGSKGQYANGFWLEKYMRDEKILFLEHLRSVYDHCHDHLLEQGRKRDQGITFYIVLLAFILTNKDKVEQVFGGESTFIFINGGLVIIGWIVLCFLADLRSWHTQYLGSIYTLNWIFANESKFDSVDDIKNQMKMIMTATLNTQNVPSFSKHPIRWCRYWMSGLWKSTDDKVYTGMIVLTATPLMGILNRIEYTKNYVCQWFILYLLVSIIIFEYYAKKKVAEGEKYNTWILSFDYNSRLK</sequence>
<feature type="transmembrane region" description="Helical" evidence="1">
    <location>
        <begin position="204"/>
        <end position="224"/>
    </location>
</feature>
<reference evidence="2 3" key="1">
    <citation type="journal article" date="2019" name="Nat. Med.">
        <title>Preventing dysbiosis of the neonatal mouse intestinal microbiome protects against late-onset sepsis.</title>
        <authorList>
            <person name="Singer J.R."/>
            <person name="Blosser E.G."/>
            <person name="Zindl C.L."/>
            <person name="Silberger D.J."/>
            <person name="Conlan S."/>
            <person name="Laufer V.A."/>
            <person name="DiToro D."/>
            <person name="Deming C."/>
            <person name="Kumar R."/>
            <person name="Morrow C.D."/>
            <person name="Segre J.A."/>
            <person name="Gray M.J."/>
            <person name="Randolph D.A."/>
            <person name="Weaver C.T."/>
        </authorList>
    </citation>
    <scope>NUCLEOTIDE SEQUENCE [LARGE SCALE GENOMIC DNA]</scope>
    <source>
        <strain evidence="2 3">V10</strain>
    </source>
</reference>
<dbReference type="Proteomes" id="UP000463931">
    <property type="component" value="Chromosome"/>
</dbReference>
<organism evidence="2 3">
    <name type="scientific">Ligilactobacillus murinus</name>
    <dbReference type="NCBI Taxonomy" id="1622"/>
    <lineage>
        <taxon>Bacteria</taxon>
        <taxon>Bacillati</taxon>
        <taxon>Bacillota</taxon>
        <taxon>Bacilli</taxon>
        <taxon>Lactobacillales</taxon>
        <taxon>Lactobacillaceae</taxon>
        <taxon>Ligilactobacillus</taxon>
    </lineage>
</organism>
<gene>
    <name evidence="2" type="ORF">FEE40_03915</name>
</gene>
<accession>A0AAE7BPP4</accession>
<dbReference type="AlphaFoldDB" id="A0AAE7BPP4"/>
<dbReference type="EMBL" id="CP040852">
    <property type="protein sequence ID" value="QIA89391.1"/>
    <property type="molecule type" value="Genomic_DNA"/>
</dbReference>
<proteinExistence type="predicted"/>
<keyword evidence="1" id="KW-0472">Membrane</keyword>
<feature type="transmembrane region" description="Helical" evidence="1">
    <location>
        <begin position="179"/>
        <end position="198"/>
    </location>
</feature>
<evidence type="ECO:0000256" key="1">
    <source>
        <dbReference type="SAM" id="Phobius"/>
    </source>
</evidence>
<keyword evidence="1" id="KW-1133">Transmembrane helix</keyword>
<keyword evidence="1" id="KW-0812">Transmembrane</keyword>